<dbReference type="InterPro" id="IPR019819">
    <property type="entry name" value="Carboxylesterase_B_CS"/>
</dbReference>
<dbReference type="SUPFAM" id="SSF53474">
    <property type="entry name" value="alpha/beta-Hydrolases"/>
    <property type="match status" value="1"/>
</dbReference>
<reference evidence="8" key="1">
    <citation type="journal article" date="2023" name="bioRxiv">
        <title>Scaffold-level genome assemblies of two parasitoid biocontrol wasps reveal the parthenogenesis mechanism and an associated novel virus.</title>
        <authorList>
            <person name="Inwood S."/>
            <person name="Skelly J."/>
            <person name="Guhlin J."/>
            <person name="Harrop T."/>
            <person name="Goldson S."/>
            <person name="Dearden P."/>
        </authorList>
    </citation>
    <scope>NUCLEOTIDE SEQUENCE</scope>
    <source>
        <strain evidence="8">Lincoln</strain>
        <tissue evidence="8">Whole body</tissue>
    </source>
</reference>
<dbReference type="PANTHER" id="PTHR43142">
    <property type="entry name" value="CARBOXYLIC ESTER HYDROLASE"/>
    <property type="match status" value="1"/>
</dbReference>
<dbReference type="EMBL" id="JAQQBR010000003">
    <property type="protein sequence ID" value="KAK0180119.1"/>
    <property type="molecule type" value="Genomic_DNA"/>
</dbReference>
<keyword evidence="2" id="KW-0719">Serine esterase</keyword>
<reference evidence="8" key="2">
    <citation type="submission" date="2023-03" db="EMBL/GenBank/DDBJ databases">
        <authorList>
            <person name="Inwood S.N."/>
            <person name="Skelly J.G."/>
            <person name="Guhlin J."/>
            <person name="Harrop T.W.R."/>
            <person name="Goldson S.G."/>
            <person name="Dearden P.K."/>
        </authorList>
    </citation>
    <scope>NUCLEOTIDE SEQUENCE</scope>
    <source>
        <strain evidence="8">Lincoln</strain>
        <tissue evidence="8">Whole body</tissue>
    </source>
</reference>
<dbReference type="InterPro" id="IPR029058">
    <property type="entry name" value="AB_hydrolase_fold"/>
</dbReference>
<evidence type="ECO:0000256" key="3">
    <source>
        <dbReference type="ARBA" id="ARBA00022801"/>
    </source>
</evidence>
<dbReference type="InterPro" id="IPR019826">
    <property type="entry name" value="Carboxylesterase_B_AS"/>
</dbReference>
<dbReference type="PROSITE" id="PS00122">
    <property type="entry name" value="CARBOXYLESTERASE_B_1"/>
    <property type="match status" value="1"/>
</dbReference>
<evidence type="ECO:0000256" key="2">
    <source>
        <dbReference type="ARBA" id="ARBA00022487"/>
    </source>
</evidence>
<evidence type="ECO:0000313" key="8">
    <source>
        <dbReference type="EMBL" id="KAK0180119.1"/>
    </source>
</evidence>
<comment type="similarity">
    <text evidence="1 6">Belongs to the type-B carboxylesterase/lipase family.</text>
</comment>
<accession>A0AA39G244</accession>
<comment type="caution">
    <text evidence="8">The sequence shown here is derived from an EMBL/GenBank/DDBJ whole genome shotgun (WGS) entry which is preliminary data.</text>
</comment>
<dbReference type="Proteomes" id="UP001168972">
    <property type="component" value="Unassembled WGS sequence"/>
</dbReference>
<evidence type="ECO:0000313" key="9">
    <source>
        <dbReference type="Proteomes" id="UP001168972"/>
    </source>
</evidence>
<dbReference type="PROSITE" id="PS00941">
    <property type="entry name" value="CARBOXYLESTERASE_B_2"/>
    <property type="match status" value="1"/>
</dbReference>
<evidence type="ECO:0000256" key="4">
    <source>
        <dbReference type="ARBA" id="ARBA00023157"/>
    </source>
</evidence>
<evidence type="ECO:0000259" key="7">
    <source>
        <dbReference type="Pfam" id="PF00135"/>
    </source>
</evidence>
<evidence type="ECO:0000256" key="5">
    <source>
        <dbReference type="ARBA" id="ARBA00023180"/>
    </source>
</evidence>
<feature type="domain" description="Carboxylesterase type B" evidence="7">
    <location>
        <begin position="25"/>
        <end position="554"/>
    </location>
</feature>
<gene>
    <name evidence="8" type="ORF">PV327_005793</name>
</gene>
<sequence>MASTAILISFLLFIFICRIDERVAQSEVRTSLGKIIGTSFTTRYGRNISAFLQIPYAQSPVGNLRFKNPLPASPWKGTFIADKIALPCPQINDDGEILGVEDCLFLNVYTPRINTSNLLPTMVYIHGGRFQIGDAQPSDLGPEFILDKDVVLVTMQYRLGVLGFISTGDTVAPGNFGLKDQVLALQWVQENIANFGGDPKSVTLFGQSAGSVSVNFHVISPITKGLFHRYIAQSGSALCPWGFSDSNEYKNYAFELGKQFNCSTNSSEDLINCLRKIDAYDLIINSNVFSGVQQLTGVTWIPTDEPDIPGAFLTMHPIESILQNKILDLPNISGVVKNEGLVITAKLHANETLFNYIAKDINKFLSFLTSSITTGDAEKMANKLKNFYFSDIDINNKTQMLIKLTDLFGDVSFLFPEILQLQLVNERIKSPCYFYSFEYRGKYSKTSSILNSNIDIGITHADDLIYLFPSTPYLFNISTPVELSQSDNHMIDILIDLWTSFASTGVPTTNFNDDPYVWKPYSDENYYLQISGDSQNNISLSKQSHLLEHRMHFWAILLIKSLL</sequence>
<dbReference type="AlphaFoldDB" id="A0AA39G244"/>
<evidence type="ECO:0000256" key="6">
    <source>
        <dbReference type="RuleBase" id="RU361235"/>
    </source>
</evidence>
<organism evidence="8 9">
    <name type="scientific">Microctonus hyperodae</name>
    <name type="common">Parasitoid wasp</name>
    <dbReference type="NCBI Taxonomy" id="165561"/>
    <lineage>
        <taxon>Eukaryota</taxon>
        <taxon>Metazoa</taxon>
        <taxon>Ecdysozoa</taxon>
        <taxon>Arthropoda</taxon>
        <taxon>Hexapoda</taxon>
        <taxon>Insecta</taxon>
        <taxon>Pterygota</taxon>
        <taxon>Neoptera</taxon>
        <taxon>Endopterygota</taxon>
        <taxon>Hymenoptera</taxon>
        <taxon>Apocrita</taxon>
        <taxon>Ichneumonoidea</taxon>
        <taxon>Braconidae</taxon>
        <taxon>Euphorinae</taxon>
        <taxon>Microctonus</taxon>
    </lineage>
</organism>
<dbReference type="GO" id="GO:0052689">
    <property type="term" value="F:carboxylic ester hydrolase activity"/>
    <property type="evidence" value="ECO:0007669"/>
    <property type="project" value="UniProtKB-KW"/>
</dbReference>
<keyword evidence="4" id="KW-1015">Disulfide bond</keyword>
<evidence type="ECO:0000256" key="1">
    <source>
        <dbReference type="ARBA" id="ARBA00005964"/>
    </source>
</evidence>
<dbReference type="EC" id="3.1.1.-" evidence="6"/>
<feature type="signal peptide" evidence="6">
    <location>
        <begin position="1"/>
        <end position="26"/>
    </location>
</feature>
<keyword evidence="9" id="KW-1185">Reference proteome</keyword>
<protein>
    <recommendedName>
        <fullName evidence="6">Carboxylic ester hydrolase</fullName>
        <ecNumber evidence="6">3.1.1.-</ecNumber>
    </recommendedName>
</protein>
<dbReference type="Gene3D" id="3.40.50.1820">
    <property type="entry name" value="alpha/beta hydrolase"/>
    <property type="match status" value="1"/>
</dbReference>
<keyword evidence="6" id="KW-0732">Signal</keyword>
<dbReference type="InterPro" id="IPR002018">
    <property type="entry name" value="CarbesteraseB"/>
</dbReference>
<keyword evidence="3 6" id="KW-0378">Hydrolase</keyword>
<name>A0AA39G244_MICHY</name>
<dbReference type="PANTHER" id="PTHR43142:SF1">
    <property type="entry name" value="CARBOXYLIC ESTER HYDROLASE"/>
    <property type="match status" value="1"/>
</dbReference>
<feature type="chain" id="PRO_5041482470" description="Carboxylic ester hydrolase" evidence="6">
    <location>
        <begin position="27"/>
        <end position="563"/>
    </location>
</feature>
<dbReference type="Pfam" id="PF00135">
    <property type="entry name" value="COesterase"/>
    <property type="match status" value="1"/>
</dbReference>
<keyword evidence="5" id="KW-0325">Glycoprotein</keyword>
<proteinExistence type="inferred from homology"/>